<dbReference type="OrthoDB" id="163436at2"/>
<feature type="domain" description="PIN" evidence="1">
    <location>
        <begin position="7"/>
        <end position="116"/>
    </location>
</feature>
<dbReference type="CDD" id="cd18692">
    <property type="entry name" value="PIN_VapC-like"/>
    <property type="match status" value="1"/>
</dbReference>
<dbReference type="SUPFAM" id="SSF88723">
    <property type="entry name" value="PIN domain-like"/>
    <property type="match status" value="1"/>
</dbReference>
<dbReference type="InterPro" id="IPR029060">
    <property type="entry name" value="PIN-like_dom_sf"/>
</dbReference>
<dbReference type="InterPro" id="IPR052106">
    <property type="entry name" value="PINc/VapC_TA"/>
</dbReference>
<dbReference type="AlphaFoldDB" id="A0A329YFZ9"/>
<reference evidence="2 3" key="1">
    <citation type="submission" date="2018-06" db="EMBL/GenBank/DDBJ databases">
        <title>Whole Genome Sequence of an efficient microsymbiont, Rhizobium tropici.</title>
        <authorList>
            <person name="Srinivasan R."/>
            <person name="Singh H.V."/>
            <person name="Srivastava R."/>
            <person name="Kumari B."/>
            <person name="Radhakrishna A."/>
        </authorList>
    </citation>
    <scope>NUCLEOTIDE SEQUENCE [LARGE SCALE GENOMIC DNA]</scope>
    <source>
        <strain evidence="2 3">IGFRI Rhizo-19</strain>
    </source>
</reference>
<evidence type="ECO:0000313" key="3">
    <source>
        <dbReference type="Proteomes" id="UP000251205"/>
    </source>
</evidence>
<dbReference type="PANTHER" id="PTHR38826">
    <property type="entry name" value="RIBONUCLEASE VAPC13"/>
    <property type="match status" value="1"/>
</dbReference>
<organism evidence="2 3">
    <name type="scientific">Rhizobium tropici</name>
    <dbReference type="NCBI Taxonomy" id="398"/>
    <lineage>
        <taxon>Bacteria</taxon>
        <taxon>Pseudomonadati</taxon>
        <taxon>Pseudomonadota</taxon>
        <taxon>Alphaproteobacteria</taxon>
        <taxon>Hyphomicrobiales</taxon>
        <taxon>Rhizobiaceae</taxon>
        <taxon>Rhizobium/Agrobacterium group</taxon>
        <taxon>Rhizobium</taxon>
    </lineage>
</organism>
<dbReference type="Proteomes" id="UP000251205">
    <property type="component" value="Unassembled WGS sequence"/>
</dbReference>
<evidence type="ECO:0000313" key="2">
    <source>
        <dbReference type="EMBL" id="RAX42113.1"/>
    </source>
</evidence>
<comment type="caution">
    <text evidence="2">The sequence shown here is derived from an EMBL/GenBank/DDBJ whole genome shotgun (WGS) entry which is preliminary data.</text>
</comment>
<dbReference type="RefSeq" id="WP_112341130.1">
    <property type="nucleotide sequence ID" value="NZ_QMKK01000024.1"/>
</dbReference>
<dbReference type="EMBL" id="QMKK01000024">
    <property type="protein sequence ID" value="RAX42113.1"/>
    <property type="molecule type" value="Genomic_DNA"/>
</dbReference>
<sequence>MRLVLDFLDTNVLLYAFTEEGRAEKAQALLAKPFAISAQALNEFANVGRKKLNMSWADIREAIDALIALSATIVPVSEKITLAGLHLAQRYQLSFYDATMMAAAIEAGCERFYSEDLHAGLIVEKQLTIVNPF</sequence>
<protein>
    <submittedName>
        <fullName evidence="2">Twitching motility protein PilT</fullName>
    </submittedName>
</protein>
<dbReference type="Gene3D" id="3.40.50.1010">
    <property type="entry name" value="5'-nuclease"/>
    <property type="match status" value="1"/>
</dbReference>
<dbReference type="Pfam" id="PF01850">
    <property type="entry name" value="PIN"/>
    <property type="match status" value="1"/>
</dbReference>
<gene>
    <name evidence="2" type="ORF">DQ393_07445</name>
</gene>
<dbReference type="InterPro" id="IPR002716">
    <property type="entry name" value="PIN_dom"/>
</dbReference>
<accession>A0A329YFZ9</accession>
<proteinExistence type="predicted"/>
<dbReference type="PANTHER" id="PTHR38826:SF5">
    <property type="entry name" value="RIBONUCLEASE VAPC13"/>
    <property type="match status" value="1"/>
</dbReference>
<evidence type="ECO:0000259" key="1">
    <source>
        <dbReference type="Pfam" id="PF01850"/>
    </source>
</evidence>
<name>A0A329YFZ9_RHITR</name>